<dbReference type="SUPFAM" id="SSF46955">
    <property type="entry name" value="Putative DNA-binding domain"/>
    <property type="match status" value="1"/>
</dbReference>
<dbReference type="PANTHER" id="PTHR36154">
    <property type="entry name" value="DNA-BINDING TRANSCRIPTIONAL ACTIVATOR ALPA"/>
    <property type="match status" value="1"/>
</dbReference>
<dbReference type="Gene3D" id="1.10.238.160">
    <property type="match status" value="1"/>
</dbReference>
<dbReference type="RefSeq" id="WP_040040102.1">
    <property type="nucleotide sequence ID" value="NZ_JWJG01000028.1"/>
</dbReference>
<dbReference type="STRING" id="709839.TSA66_11300"/>
<dbReference type="AlphaFoldDB" id="A0A0C1YLA5"/>
<protein>
    <recommendedName>
        <fullName evidence="3">AlpA family transcriptional regulator</fullName>
    </recommendedName>
</protein>
<gene>
    <name evidence="1" type="ORF">TSA66_11300</name>
</gene>
<name>A0A0C1YLA5_9BURK</name>
<reference evidence="1 2" key="1">
    <citation type="submission" date="2014-12" db="EMBL/GenBank/DDBJ databases">
        <title>Denitrispirillum autotrophicum gen. nov., sp. nov., Denitrifying, Facultatively Autotrophic Bacteria Isolated from Rice Paddy Soil.</title>
        <authorList>
            <person name="Ishii S."/>
            <person name="Ashida N."/>
            <person name="Ohno H."/>
            <person name="Otsuka S."/>
            <person name="Yokota A."/>
            <person name="Senoo K."/>
        </authorList>
    </citation>
    <scope>NUCLEOTIDE SEQUENCE [LARGE SCALE GENOMIC DNA]</scope>
    <source>
        <strain evidence="1 2">TSA66</strain>
    </source>
</reference>
<sequence length="77" mass="8476">MVEHLNAANIVRILRLQQVKEHTGLSRSTIYALIKAGLFPAPILLGARAVGWLESDVSEFIEGRVKASRKSVHAGRQ</sequence>
<evidence type="ECO:0000313" key="1">
    <source>
        <dbReference type="EMBL" id="KIF81277.1"/>
    </source>
</evidence>
<dbReference type="InterPro" id="IPR009061">
    <property type="entry name" value="DNA-bd_dom_put_sf"/>
</dbReference>
<comment type="caution">
    <text evidence="1">The sequence shown here is derived from an EMBL/GenBank/DDBJ whole genome shotgun (WGS) entry which is preliminary data.</text>
</comment>
<dbReference type="Pfam" id="PF05930">
    <property type="entry name" value="Phage_AlpA"/>
    <property type="match status" value="1"/>
</dbReference>
<dbReference type="PANTHER" id="PTHR36154:SF1">
    <property type="entry name" value="DNA-BINDING TRANSCRIPTIONAL ACTIVATOR ALPA"/>
    <property type="match status" value="1"/>
</dbReference>
<accession>A0A0C1YLA5</accession>
<evidence type="ECO:0000313" key="2">
    <source>
        <dbReference type="Proteomes" id="UP000031572"/>
    </source>
</evidence>
<organism evidence="1 2">
    <name type="scientific">Noviherbaspirillum autotrophicum</name>
    <dbReference type="NCBI Taxonomy" id="709839"/>
    <lineage>
        <taxon>Bacteria</taxon>
        <taxon>Pseudomonadati</taxon>
        <taxon>Pseudomonadota</taxon>
        <taxon>Betaproteobacteria</taxon>
        <taxon>Burkholderiales</taxon>
        <taxon>Oxalobacteraceae</taxon>
        <taxon>Noviherbaspirillum</taxon>
    </lineage>
</organism>
<dbReference type="InterPro" id="IPR052931">
    <property type="entry name" value="Prophage_regulatory_activator"/>
</dbReference>
<dbReference type="InterPro" id="IPR010260">
    <property type="entry name" value="AlpA"/>
</dbReference>
<evidence type="ECO:0008006" key="3">
    <source>
        <dbReference type="Google" id="ProtNLM"/>
    </source>
</evidence>
<dbReference type="OrthoDB" id="8779547at2"/>
<dbReference type="EMBL" id="JWJG01000028">
    <property type="protein sequence ID" value="KIF81277.1"/>
    <property type="molecule type" value="Genomic_DNA"/>
</dbReference>
<keyword evidence="2" id="KW-1185">Reference proteome</keyword>
<proteinExistence type="predicted"/>
<dbReference type="Proteomes" id="UP000031572">
    <property type="component" value="Unassembled WGS sequence"/>
</dbReference>